<accession>A0A158KQZ4</accession>
<keyword evidence="2" id="KW-1185">Reference proteome</keyword>
<protein>
    <submittedName>
        <fullName evidence="1">Uncharacterized protein</fullName>
    </submittedName>
</protein>
<evidence type="ECO:0000313" key="2">
    <source>
        <dbReference type="Proteomes" id="UP000055019"/>
    </source>
</evidence>
<comment type="caution">
    <text evidence="1">The sequence shown here is derived from an EMBL/GenBank/DDBJ whole genome shotgun (WGS) entry which is preliminary data.</text>
</comment>
<name>A0A158KQZ4_9BURK</name>
<dbReference type="AlphaFoldDB" id="A0A158KQZ4"/>
<organism evidence="1 2">
    <name type="scientific">Caballeronia arvi</name>
    <dbReference type="NCBI Taxonomy" id="1777135"/>
    <lineage>
        <taxon>Bacteria</taxon>
        <taxon>Pseudomonadati</taxon>
        <taxon>Pseudomonadota</taxon>
        <taxon>Betaproteobacteria</taxon>
        <taxon>Burkholderiales</taxon>
        <taxon>Burkholderiaceae</taxon>
        <taxon>Caballeronia</taxon>
    </lineage>
</organism>
<proteinExistence type="predicted"/>
<dbReference type="Proteomes" id="UP000055019">
    <property type="component" value="Unassembled WGS sequence"/>
</dbReference>
<dbReference type="EMBL" id="FCOM02000047">
    <property type="protein sequence ID" value="SAL83576.1"/>
    <property type="molecule type" value="Genomic_DNA"/>
</dbReference>
<gene>
    <name evidence="1" type="ORF">AWB74_06647</name>
</gene>
<sequence>MNLVGGGVGYTLLPGRVRGVFGDKVQLFRSSRNI</sequence>
<reference evidence="1" key="1">
    <citation type="submission" date="2016-01" db="EMBL/GenBank/DDBJ databases">
        <authorList>
            <person name="Peeters C."/>
        </authorList>
    </citation>
    <scope>NUCLEOTIDE SEQUENCE [LARGE SCALE GENOMIC DNA]</scope>
    <source>
        <strain evidence="1">LMG 29317</strain>
    </source>
</reference>
<evidence type="ECO:0000313" key="1">
    <source>
        <dbReference type="EMBL" id="SAL83576.1"/>
    </source>
</evidence>